<reference evidence="1" key="2">
    <citation type="submission" date="2015-03" db="UniProtKB">
        <authorList>
            <consortium name="EnsemblPlants"/>
        </authorList>
    </citation>
    <scope>IDENTIFICATION</scope>
</reference>
<evidence type="ECO:0000313" key="1">
    <source>
        <dbReference type="EnsemblPlants" id="OBART06G14370.1"/>
    </source>
</evidence>
<dbReference type="Proteomes" id="UP000026960">
    <property type="component" value="Chromosome 6"/>
</dbReference>
<dbReference type="AlphaFoldDB" id="A0A0D3GGG5"/>
<keyword evidence="2" id="KW-1185">Reference proteome</keyword>
<dbReference type="Gramene" id="OBART06G14370.1">
    <property type="protein sequence ID" value="OBART06G14370.1"/>
    <property type="gene ID" value="OBART06G14370"/>
</dbReference>
<accession>A0A0D3GGG5</accession>
<dbReference type="EnsemblPlants" id="OBART06G14370.1">
    <property type="protein sequence ID" value="OBART06G14370.1"/>
    <property type="gene ID" value="OBART06G14370"/>
</dbReference>
<evidence type="ECO:0000313" key="2">
    <source>
        <dbReference type="Proteomes" id="UP000026960"/>
    </source>
</evidence>
<dbReference type="HOGENOM" id="CLU_3035544_0_0_1"/>
<name>A0A0D3GGG5_9ORYZ</name>
<dbReference type="PaxDb" id="65489-OBART06G14370.1"/>
<proteinExistence type="predicted"/>
<reference evidence="1" key="1">
    <citation type="journal article" date="2009" name="Rice">
        <title>De Novo Next Generation Sequencing of Plant Genomes.</title>
        <authorList>
            <person name="Rounsley S."/>
            <person name="Marri P.R."/>
            <person name="Yu Y."/>
            <person name="He R."/>
            <person name="Sisneros N."/>
            <person name="Goicoechea J.L."/>
            <person name="Lee S.J."/>
            <person name="Angelova A."/>
            <person name="Kudrna D."/>
            <person name="Luo M."/>
            <person name="Affourtit J."/>
            <person name="Desany B."/>
            <person name="Knight J."/>
            <person name="Niazi F."/>
            <person name="Egholm M."/>
            <person name="Wing R.A."/>
        </authorList>
    </citation>
    <scope>NUCLEOTIDE SEQUENCE [LARGE SCALE GENOMIC DNA]</scope>
    <source>
        <strain evidence="1">cv. IRGC 105608</strain>
    </source>
</reference>
<protein>
    <submittedName>
        <fullName evidence="1">Uncharacterized protein</fullName>
    </submittedName>
</protein>
<organism evidence="1">
    <name type="scientific">Oryza barthii</name>
    <dbReference type="NCBI Taxonomy" id="65489"/>
    <lineage>
        <taxon>Eukaryota</taxon>
        <taxon>Viridiplantae</taxon>
        <taxon>Streptophyta</taxon>
        <taxon>Embryophyta</taxon>
        <taxon>Tracheophyta</taxon>
        <taxon>Spermatophyta</taxon>
        <taxon>Magnoliopsida</taxon>
        <taxon>Liliopsida</taxon>
        <taxon>Poales</taxon>
        <taxon>Poaceae</taxon>
        <taxon>BOP clade</taxon>
        <taxon>Oryzoideae</taxon>
        <taxon>Oryzeae</taxon>
        <taxon>Oryzinae</taxon>
        <taxon>Oryza</taxon>
    </lineage>
</organism>
<sequence>MEASTASENGRGAVVVVAAGDGRLQMPQGDKGLLLRAQGVCGECICLPEHHYAWS</sequence>